<dbReference type="InterPro" id="IPR050823">
    <property type="entry name" value="Plant_Ser_Thr_Prot_Kinase"/>
</dbReference>
<dbReference type="SUPFAM" id="SSF56112">
    <property type="entry name" value="Protein kinase-like (PK-like)"/>
    <property type="match status" value="1"/>
</dbReference>
<keyword evidence="4" id="KW-1185">Reference proteome</keyword>
<dbReference type="InterPro" id="IPR011009">
    <property type="entry name" value="Kinase-like_dom_sf"/>
</dbReference>
<evidence type="ECO:0000313" key="3">
    <source>
        <dbReference type="EMBL" id="TQE07170.1"/>
    </source>
</evidence>
<dbReference type="PROSITE" id="PS50011">
    <property type="entry name" value="PROTEIN_KINASE_DOM"/>
    <property type="match status" value="1"/>
</dbReference>
<evidence type="ECO:0000256" key="1">
    <source>
        <dbReference type="SAM" id="MobiDB-lite"/>
    </source>
</evidence>
<dbReference type="Proteomes" id="UP000315295">
    <property type="component" value="Unassembled WGS sequence"/>
</dbReference>
<evidence type="ECO:0000313" key="4">
    <source>
        <dbReference type="Proteomes" id="UP000315295"/>
    </source>
</evidence>
<dbReference type="PANTHER" id="PTHR45621">
    <property type="entry name" value="OS01G0588500 PROTEIN-RELATED"/>
    <property type="match status" value="1"/>
</dbReference>
<evidence type="ECO:0000259" key="2">
    <source>
        <dbReference type="PROSITE" id="PS50011"/>
    </source>
</evidence>
<dbReference type="GO" id="GO:0004672">
    <property type="term" value="F:protein kinase activity"/>
    <property type="evidence" value="ECO:0007669"/>
    <property type="project" value="InterPro"/>
</dbReference>
<gene>
    <name evidence="3" type="ORF">C1H46_007223</name>
</gene>
<name>A0A540N9K8_MALBA</name>
<feature type="compositionally biased region" description="Polar residues" evidence="1">
    <location>
        <begin position="35"/>
        <end position="48"/>
    </location>
</feature>
<dbReference type="EMBL" id="VIEB01000090">
    <property type="protein sequence ID" value="TQE07170.1"/>
    <property type="molecule type" value="Genomic_DNA"/>
</dbReference>
<dbReference type="STRING" id="106549.A0A540N9K8"/>
<dbReference type="GO" id="GO:0005524">
    <property type="term" value="F:ATP binding"/>
    <property type="evidence" value="ECO:0007669"/>
    <property type="project" value="InterPro"/>
</dbReference>
<proteinExistence type="predicted"/>
<sequence length="262" mass="28674">MSGGIRTSLKGYTKVKRGDLAVDTTHENTERDNASETTFINSQSSNAPQLAAAADCLDKKPANEDSPSNPPRDGGYFEPLSWNVRMKIALGSAKGLAFLHGDEANILYRDFKACNILLDSAYNAKLYNFCVSKDGSASYRNHVSTDVMATHGYAAPEYIATGDCTAKCDVYSFGVVLLEMLTGRRAVDKNRPSEEQNLVEWARRYLASKRKVVLIFDDRLEGQYSAGVALGAANLASQCLSIEPRCRPNMDEVVKALEKLQG</sequence>
<feature type="compositionally biased region" description="Basic and acidic residues" evidence="1">
    <location>
        <begin position="21"/>
        <end position="34"/>
    </location>
</feature>
<comment type="caution">
    <text evidence="3">The sequence shown here is derived from an EMBL/GenBank/DDBJ whole genome shotgun (WGS) entry which is preliminary data.</text>
</comment>
<accession>A0A540N9K8</accession>
<dbReference type="Gene3D" id="1.10.510.10">
    <property type="entry name" value="Transferase(Phosphotransferase) domain 1"/>
    <property type="match status" value="1"/>
</dbReference>
<feature type="region of interest" description="Disordered" evidence="1">
    <location>
        <begin position="21"/>
        <end position="53"/>
    </location>
</feature>
<dbReference type="InterPro" id="IPR000719">
    <property type="entry name" value="Prot_kinase_dom"/>
</dbReference>
<dbReference type="FunFam" id="1.10.510.10:FF:000095">
    <property type="entry name" value="protein STRUBBELIG-RECEPTOR FAMILY 8"/>
    <property type="match status" value="1"/>
</dbReference>
<dbReference type="PROSITE" id="PS00108">
    <property type="entry name" value="PROTEIN_KINASE_ST"/>
    <property type="match status" value="1"/>
</dbReference>
<dbReference type="Pfam" id="PF00069">
    <property type="entry name" value="Pkinase"/>
    <property type="match status" value="1"/>
</dbReference>
<protein>
    <recommendedName>
        <fullName evidence="2">Protein kinase domain-containing protein</fullName>
    </recommendedName>
</protein>
<reference evidence="3 4" key="1">
    <citation type="journal article" date="2019" name="G3 (Bethesda)">
        <title>Sequencing of a Wild Apple (Malus baccata) Genome Unravels the Differences Between Cultivated and Wild Apple Species Regarding Disease Resistance and Cold Tolerance.</title>
        <authorList>
            <person name="Chen X."/>
        </authorList>
    </citation>
    <scope>NUCLEOTIDE SEQUENCE [LARGE SCALE GENOMIC DNA]</scope>
    <source>
        <strain evidence="4">cv. Shandingzi</strain>
        <tissue evidence="3">Leaves</tissue>
    </source>
</reference>
<dbReference type="AlphaFoldDB" id="A0A540N9K8"/>
<feature type="domain" description="Protein kinase" evidence="2">
    <location>
        <begin position="1"/>
        <end position="260"/>
    </location>
</feature>
<dbReference type="InterPro" id="IPR008271">
    <property type="entry name" value="Ser/Thr_kinase_AS"/>
</dbReference>
<organism evidence="3 4">
    <name type="scientific">Malus baccata</name>
    <name type="common">Siberian crab apple</name>
    <name type="synonym">Pyrus baccata</name>
    <dbReference type="NCBI Taxonomy" id="106549"/>
    <lineage>
        <taxon>Eukaryota</taxon>
        <taxon>Viridiplantae</taxon>
        <taxon>Streptophyta</taxon>
        <taxon>Embryophyta</taxon>
        <taxon>Tracheophyta</taxon>
        <taxon>Spermatophyta</taxon>
        <taxon>Magnoliopsida</taxon>
        <taxon>eudicotyledons</taxon>
        <taxon>Gunneridae</taxon>
        <taxon>Pentapetalae</taxon>
        <taxon>rosids</taxon>
        <taxon>fabids</taxon>
        <taxon>Rosales</taxon>
        <taxon>Rosaceae</taxon>
        <taxon>Amygdaloideae</taxon>
        <taxon>Maleae</taxon>
        <taxon>Malus</taxon>
    </lineage>
</organism>